<gene>
    <name evidence="15" type="ORF">CDQ91_18405</name>
</gene>
<dbReference type="PROSITE" id="PS52016">
    <property type="entry name" value="TONB_DEPENDENT_REC_3"/>
    <property type="match status" value="1"/>
</dbReference>
<evidence type="ECO:0000259" key="13">
    <source>
        <dbReference type="Pfam" id="PF00593"/>
    </source>
</evidence>
<dbReference type="EMBL" id="NISJ01000013">
    <property type="protein sequence ID" value="OWQ92424.1"/>
    <property type="molecule type" value="Genomic_DNA"/>
</dbReference>
<comment type="subcellular location">
    <subcellularLocation>
        <location evidence="1 11">Cell outer membrane</location>
        <topology evidence="1 11">Multi-pass membrane protein</topology>
    </subcellularLocation>
</comment>
<dbReference type="Pfam" id="PF07715">
    <property type="entry name" value="Plug"/>
    <property type="match status" value="1"/>
</dbReference>
<dbReference type="InterPro" id="IPR036942">
    <property type="entry name" value="Beta-barrel_TonB_sf"/>
</dbReference>
<evidence type="ECO:0000256" key="3">
    <source>
        <dbReference type="ARBA" id="ARBA00022452"/>
    </source>
</evidence>
<comment type="similarity">
    <text evidence="11 12">Belongs to the TonB-dependent receptor family.</text>
</comment>
<protein>
    <submittedName>
        <fullName evidence="15">TonB-dependent receptor</fullName>
    </submittedName>
</protein>
<keyword evidence="16" id="KW-1185">Reference proteome</keyword>
<keyword evidence="8 12" id="KW-0798">TonB box</keyword>
<evidence type="ECO:0000256" key="2">
    <source>
        <dbReference type="ARBA" id="ARBA00022448"/>
    </source>
</evidence>
<dbReference type="AlphaFoldDB" id="A0A246JIH2"/>
<evidence type="ECO:0000256" key="10">
    <source>
        <dbReference type="ARBA" id="ARBA00023237"/>
    </source>
</evidence>
<feature type="domain" description="TonB-dependent receptor plug" evidence="14">
    <location>
        <begin position="78"/>
        <end position="184"/>
    </location>
</feature>
<dbReference type="PANTHER" id="PTHR32552:SF81">
    <property type="entry name" value="TONB-DEPENDENT OUTER MEMBRANE RECEPTOR"/>
    <property type="match status" value="1"/>
</dbReference>
<evidence type="ECO:0000256" key="6">
    <source>
        <dbReference type="ARBA" id="ARBA00023004"/>
    </source>
</evidence>
<sequence>MRCEQSQGAAHVPRCSRWRRITVKKHFILLAGVAQIAALQYPQIAFAQTAPDEEAQSSSGGGFDEIVVTANKREENLNDVGLTITAIGADEIAKSRITSLEDVAAAVPGLVYSPSTANTPIFTLRGIGFNEAALAVYPAVSVYADQVPLPFPVLATHAAYDLERIEVLKGPQGTLFGQNSTGGAVNYVVAKPTRQFSAGVDLTYGRFNMVEANAFVSGPLTDTLRARVAVTNLYADDWQKSHVRDDTIGEQKYSAGRLLLDWDAAPGITLSLNVNGWIDRSDPQAQQYAIFQPQPPATQQILIDYPFVPTGDARLADWSTGKYRPRSNRDFWQTAFRADIEVAQDITITSLSSYTEFNQKQVTDGDGLELSSYDLSPNDGDIWAFNQELRIGNSGNSRFTWVLGGNYGKSSVSENQVLFYPVSAVNSPGNNNIFQSGIYTKQDMRDVAAFGNIEFALSDALTLKAGVRYTDSRRDAEICGYDAGDGRINELFTLLGNLLSGQTLAPLVDGDCYSLDPAFIPGAPFIDTLKENNVSWRVGADYKISDDVLLYANVSRGYKGGSYPTVAAATFGQLAPAVQEKLTAYEAGFKATLADRAIQLNGAAFYYDYRDKQVRGKLLDPIFNLLDVLVNVPESTVKGAEMELTLRPSSNLTFNGAVTYLDSQVDTYTGYNVLGQIQNFQGTVLPFTPKWTYSASVEYRFADAVSGGTPYIGATVSGRSGQSAVFDGGNITLSGDPANRVVDNIQNPFYVPGYATVDFRAGFDADNGFRIMGFVKNAFDKYYVTTVIPGSNTSSRYAGRPLTWGITVGYKM</sequence>
<dbReference type="SUPFAM" id="SSF56935">
    <property type="entry name" value="Porins"/>
    <property type="match status" value="1"/>
</dbReference>
<keyword evidence="4" id="KW-0410">Iron transport</keyword>
<dbReference type="GO" id="GO:0009279">
    <property type="term" value="C:cell outer membrane"/>
    <property type="evidence" value="ECO:0007669"/>
    <property type="project" value="UniProtKB-SubCell"/>
</dbReference>
<keyword evidence="15" id="KW-0675">Receptor</keyword>
<dbReference type="Gene3D" id="2.40.170.20">
    <property type="entry name" value="TonB-dependent receptor, beta-barrel domain"/>
    <property type="match status" value="1"/>
</dbReference>
<keyword evidence="2 11" id="KW-0813">Transport</keyword>
<evidence type="ECO:0000256" key="4">
    <source>
        <dbReference type="ARBA" id="ARBA00022496"/>
    </source>
</evidence>
<evidence type="ECO:0000256" key="5">
    <source>
        <dbReference type="ARBA" id="ARBA00022692"/>
    </source>
</evidence>
<dbReference type="CDD" id="cd01347">
    <property type="entry name" value="ligand_gated_channel"/>
    <property type="match status" value="1"/>
</dbReference>
<evidence type="ECO:0000256" key="11">
    <source>
        <dbReference type="PROSITE-ProRule" id="PRU01360"/>
    </source>
</evidence>
<evidence type="ECO:0000313" key="15">
    <source>
        <dbReference type="EMBL" id="OWQ92424.1"/>
    </source>
</evidence>
<dbReference type="InterPro" id="IPR039426">
    <property type="entry name" value="TonB-dep_rcpt-like"/>
</dbReference>
<dbReference type="InterPro" id="IPR000531">
    <property type="entry name" value="Beta-barrel_TonB"/>
</dbReference>
<evidence type="ECO:0000256" key="7">
    <source>
        <dbReference type="ARBA" id="ARBA00023065"/>
    </source>
</evidence>
<dbReference type="Pfam" id="PF00593">
    <property type="entry name" value="TonB_dep_Rec_b-barrel"/>
    <property type="match status" value="1"/>
</dbReference>
<evidence type="ECO:0000256" key="9">
    <source>
        <dbReference type="ARBA" id="ARBA00023136"/>
    </source>
</evidence>
<evidence type="ECO:0000256" key="1">
    <source>
        <dbReference type="ARBA" id="ARBA00004571"/>
    </source>
</evidence>
<name>A0A246JIH2_9SPHN</name>
<accession>A0A246JIH2</accession>
<comment type="caution">
    <text evidence="15">The sequence shown here is derived from an EMBL/GenBank/DDBJ whole genome shotgun (WGS) entry which is preliminary data.</text>
</comment>
<evidence type="ECO:0000313" key="16">
    <source>
        <dbReference type="Proteomes" id="UP000197097"/>
    </source>
</evidence>
<evidence type="ECO:0000259" key="14">
    <source>
        <dbReference type="Pfam" id="PF07715"/>
    </source>
</evidence>
<keyword evidence="3 11" id="KW-1134">Transmembrane beta strand</keyword>
<feature type="domain" description="TonB-dependent receptor-like beta-barrel" evidence="13">
    <location>
        <begin position="308"/>
        <end position="777"/>
    </location>
</feature>
<dbReference type="InterPro" id="IPR012910">
    <property type="entry name" value="Plug_dom"/>
</dbReference>
<reference evidence="15 16" key="1">
    <citation type="journal article" date="2002" name="Int. J. Syst. Evol. Microbiol.">
        <title>Sphingopyxis witflariensis sp. nov., isolated from activated sludge.</title>
        <authorList>
            <person name="Kampfer P."/>
            <person name="Witzenberger R."/>
            <person name="Denner E.B."/>
            <person name="Busse H.J."/>
            <person name="Neef A."/>
        </authorList>
    </citation>
    <scope>NUCLEOTIDE SEQUENCE [LARGE SCALE GENOMIC DNA]</scope>
    <source>
        <strain evidence="15 16">DSM 14551</strain>
    </source>
</reference>
<proteinExistence type="inferred from homology"/>
<keyword evidence="10 11" id="KW-0998">Cell outer membrane</keyword>
<dbReference type="Proteomes" id="UP000197097">
    <property type="component" value="Unassembled WGS sequence"/>
</dbReference>
<evidence type="ECO:0000256" key="8">
    <source>
        <dbReference type="ARBA" id="ARBA00023077"/>
    </source>
</evidence>
<dbReference type="GO" id="GO:0006826">
    <property type="term" value="P:iron ion transport"/>
    <property type="evidence" value="ECO:0007669"/>
    <property type="project" value="UniProtKB-KW"/>
</dbReference>
<evidence type="ECO:0000256" key="12">
    <source>
        <dbReference type="RuleBase" id="RU003357"/>
    </source>
</evidence>
<organism evidence="15 16">
    <name type="scientific">Sphingopyxis witflariensis</name>
    <dbReference type="NCBI Taxonomy" id="173675"/>
    <lineage>
        <taxon>Bacteria</taxon>
        <taxon>Pseudomonadati</taxon>
        <taxon>Pseudomonadota</taxon>
        <taxon>Alphaproteobacteria</taxon>
        <taxon>Sphingomonadales</taxon>
        <taxon>Sphingomonadaceae</taxon>
        <taxon>Sphingopyxis</taxon>
    </lineage>
</organism>
<keyword evidence="7" id="KW-0406">Ion transport</keyword>
<keyword evidence="6" id="KW-0408">Iron</keyword>
<dbReference type="PANTHER" id="PTHR32552">
    <property type="entry name" value="FERRICHROME IRON RECEPTOR-RELATED"/>
    <property type="match status" value="1"/>
</dbReference>
<keyword evidence="5 11" id="KW-0812">Transmembrane</keyword>
<keyword evidence="9 11" id="KW-0472">Membrane</keyword>